<dbReference type="InterPro" id="IPR036390">
    <property type="entry name" value="WH_DNA-bd_sf"/>
</dbReference>
<evidence type="ECO:0000313" key="3">
    <source>
        <dbReference type="Proteomes" id="UP001500897"/>
    </source>
</evidence>
<comment type="caution">
    <text evidence="2">The sequence shown here is derived from an EMBL/GenBank/DDBJ whole genome shotgun (WGS) entry which is preliminary data.</text>
</comment>
<dbReference type="InterPro" id="IPR039422">
    <property type="entry name" value="MarR/SlyA-like"/>
</dbReference>
<gene>
    <name evidence="2" type="ORF">GCM10009759_53770</name>
</gene>
<dbReference type="PROSITE" id="PS50995">
    <property type="entry name" value="HTH_MARR_2"/>
    <property type="match status" value="1"/>
</dbReference>
<dbReference type="InterPro" id="IPR036388">
    <property type="entry name" value="WH-like_DNA-bd_sf"/>
</dbReference>
<protein>
    <recommendedName>
        <fullName evidence="1">HTH marR-type domain-containing protein</fullName>
    </recommendedName>
</protein>
<dbReference type="InterPro" id="IPR000835">
    <property type="entry name" value="HTH_MarR-typ"/>
</dbReference>
<dbReference type="PANTHER" id="PTHR33164:SF95">
    <property type="entry name" value="TRANSCRIPTIONAL REGULATOR"/>
    <property type="match status" value="1"/>
</dbReference>
<dbReference type="Gene3D" id="1.10.10.10">
    <property type="entry name" value="Winged helix-like DNA-binding domain superfamily/Winged helix DNA-binding domain"/>
    <property type="match status" value="1"/>
</dbReference>
<dbReference type="EMBL" id="BAAANS010000041">
    <property type="protein sequence ID" value="GAA2111610.1"/>
    <property type="molecule type" value="Genomic_DNA"/>
</dbReference>
<proteinExistence type="predicted"/>
<organism evidence="2 3">
    <name type="scientific">Kitasatospora saccharophila</name>
    <dbReference type="NCBI Taxonomy" id="407973"/>
    <lineage>
        <taxon>Bacteria</taxon>
        <taxon>Bacillati</taxon>
        <taxon>Actinomycetota</taxon>
        <taxon>Actinomycetes</taxon>
        <taxon>Kitasatosporales</taxon>
        <taxon>Streptomycetaceae</taxon>
        <taxon>Kitasatospora</taxon>
    </lineage>
</organism>
<dbReference type="RefSeq" id="WP_344555442.1">
    <property type="nucleotide sequence ID" value="NZ_BAAANS010000041.1"/>
</dbReference>
<accession>A0ABN2XJL5</accession>
<dbReference type="Pfam" id="PF12802">
    <property type="entry name" value="MarR_2"/>
    <property type="match status" value="1"/>
</dbReference>
<dbReference type="Proteomes" id="UP001500897">
    <property type="component" value="Unassembled WGS sequence"/>
</dbReference>
<dbReference type="PRINTS" id="PR00598">
    <property type="entry name" value="HTHMARR"/>
</dbReference>
<evidence type="ECO:0000313" key="2">
    <source>
        <dbReference type="EMBL" id="GAA2111610.1"/>
    </source>
</evidence>
<keyword evidence="3" id="KW-1185">Reference proteome</keyword>
<reference evidence="3" key="1">
    <citation type="journal article" date="2019" name="Int. J. Syst. Evol. Microbiol.">
        <title>The Global Catalogue of Microorganisms (GCM) 10K type strain sequencing project: providing services to taxonomists for standard genome sequencing and annotation.</title>
        <authorList>
            <consortium name="The Broad Institute Genomics Platform"/>
            <consortium name="The Broad Institute Genome Sequencing Center for Infectious Disease"/>
            <person name="Wu L."/>
            <person name="Ma J."/>
        </authorList>
    </citation>
    <scope>NUCLEOTIDE SEQUENCE [LARGE SCALE GENOMIC DNA]</scope>
    <source>
        <strain evidence="3">JCM 14559</strain>
    </source>
</reference>
<evidence type="ECO:0000259" key="1">
    <source>
        <dbReference type="PROSITE" id="PS50995"/>
    </source>
</evidence>
<dbReference type="SUPFAM" id="SSF46785">
    <property type="entry name" value="Winged helix' DNA-binding domain"/>
    <property type="match status" value="1"/>
</dbReference>
<name>A0ABN2XJL5_9ACTN</name>
<feature type="domain" description="HTH marR-type" evidence="1">
    <location>
        <begin position="12"/>
        <end position="144"/>
    </location>
</feature>
<dbReference type="PANTHER" id="PTHR33164">
    <property type="entry name" value="TRANSCRIPTIONAL REGULATOR, MARR FAMILY"/>
    <property type="match status" value="1"/>
</dbReference>
<sequence>MADPTETPPSLRELTTYLLSRTGKDARTRLAESLAADGLRLYHHAALAALADLGPHTQRELAARLRLDPSDLAKAADLLAARGWIDRTRDPADRRRLTLTLTAAGRTRLAGLQAEARALQDAFLAPLDPAERAVLHGLLLRLHAGAAPQ</sequence>
<dbReference type="SMART" id="SM00347">
    <property type="entry name" value="HTH_MARR"/>
    <property type="match status" value="1"/>
</dbReference>